<dbReference type="Proteomes" id="UP001165121">
    <property type="component" value="Unassembled WGS sequence"/>
</dbReference>
<feature type="compositionally biased region" description="Polar residues" evidence="3">
    <location>
        <begin position="49"/>
        <end position="60"/>
    </location>
</feature>
<name>A0A9W6X9L2_9STRA</name>
<evidence type="ECO:0000313" key="4">
    <source>
        <dbReference type="EMBL" id="GMF34148.1"/>
    </source>
</evidence>
<organism evidence="4 5">
    <name type="scientific">Phytophthora fragariaefolia</name>
    <dbReference type="NCBI Taxonomy" id="1490495"/>
    <lineage>
        <taxon>Eukaryota</taxon>
        <taxon>Sar</taxon>
        <taxon>Stramenopiles</taxon>
        <taxon>Oomycota</taxon>
        <taxon>Peronosporomycetes</taxon>
        <taxon>Peronosporales</taxon>
        <taxon>Peronosporaceae</taxon>
        <taxon>Phytophthora</taxon>
    </lineage>
</organism>
<sequence length="264" mass="29755">MEQSLSARAQSLQLLKSKLRTSGRRRSKPSRVAATLEDLTPNQREEAKLSQQLVRRQSGQHLHAPKVSKPQAVEGTHEPAAATSTNQDDVSVAELKKEFSEIMRTSTVHLPEDLVALSGATPAPFSVKLKSYTKTVIQWTCDTCKRECIPVREESRCLWYFDMLPRRFAIRKKLTRSFTAGLFSGHRYKEHPSSAEDPRVKSPVGFRAFACTSSRCSCRAFFYIVAEGAWILRCRCKHKHTDHDPGAKPFVCKKPKCGCSGFDR</sequence>
<protein>
    <recommendedName>
        <fullName evidence="2">Protein FAM221A</fullName>
    </recommendedName>
</protein>
<keyword evidence="5" id="KW-1185">Reference proteome</keyword>
<dbReference type="Pfam" id="PF14753">
    <property type="entry name" value="FAM221"/>
    <property type="match status" value="1"/>
</dbReference>
<evidence type="ECO:0000256" key="3">
    <source>
        <dbReference type="SAM" id="MobiDB-lite"/>
    </source>
</evidence>
<evidence type="ECO:0000256" key="1">
    <source>
        <dbReference type="ARBA" id="ARBA00011026"/>
    </source>
</evidence>
<proteinExistence type="inferred from homology"/>
<dbReference type="PANTHER" id="PTHR31214">
    <property type="entry name" value="PROTEIN FAM221A-RELATED"/>
    <property type="match status" value="1"/>
</dbReference>
<gene>
    <name evidence="4" type="ORF">Pfra01_000868900</name>
</gene>
<feature type="region of interest" description="Disordered" evidence="3">
    <location>
        <begin position="16"/>
        <end position="89"/>
    </location>
</feature>
<comment type="similarity">
    <text evidence="1">Belongs to the FAM221 family.</text>
</comment>
<evidence type="ECO:0000313" key="5">
    <source>
        <dbReference type="Proteomes" id="UP001165121"/>
    </source>
</evidence>
<comment type="caution">
    <text evidence="4">The sequence shown here is derived from an EMBL/GenBank/DDBJ whole genome shotgun (WGS) entry which is preliminary data.</text>
</comment>
<dbReference type="EMBL" id="BSXT01000796">
    <property type="protein sequence ID" value="GMF34148.1"/>
    <property type="molecule type" value="Genomic_DNA"/>
</dbReference>
<dbReference type="OrthoDB" id="196393at2759"/>
<reference evidence="4" key="1">
    <citation type="submission" date="2023-04" db="EMBL/GenBank/DDBJ databases">
        <title>Phytophthora fragariaefolia NBRC 109709.</title>
        <authorList>
            <person name="Ichikawa N."/>
            <person name="Sato H."/>
            <person name="Tonouchi N."/>
        </authorList>
    </citation>
    <scope>NUCLEOTIDE SEQUENCE</scope>
    <source>
        <strain evidence="4">NBRC 109709</strain>
    </source>
</reference>
<feature type="compositionally biased region" description="Basic residues" evidence="3">
    <location>
        <begin position="17"/>
        <end position="29"/>
    </location>
</feature>
<dbReference type="PANTHER" id="PTHR31214:SF2">
    <property type="entry name" value="PROTEIN FAM221A"/>
    <property type="match status" value="1"/>
</dbReference>
<dbReference type="InterPro" id="IPR026755">
    <property type="entry name" value="Fam221a/b"/>
</dbReference>
<accession>A0A9W6X9L2</accession>
<evidence type="ECO:0000256" key="2">
    <source>
        <dbReference type="ARBA" id="ARBA00039630"/>
    </source>
</evidence>
<dbReference type="AlphaFoldDB" id="A0A9W6X9L2"/>